<protein>
    <submittedName>
        <fullName evidence="2">(northern house mosquito) hypothetical protein</fullName>
    </submittedName>
</protein>
<evidence type="ECO:0000313" key="2">
    <source>
        <dbReference type="EMBL" id="CAG6602410.1"/>
    </source>
</evidence>
<dbReference type="EMBL" id="HBUE01349511">
    <property type="protein sequence ID" value="CAG6602410.1"/>
    <property type="molecule type" value="Transcribed_RNA"/>
</dbReference>
<organism evidence="2">
    <name type="scientific">Culex pipiens</name>
    <name type="common">House mosquito</name>
    <dbReference type="NCBI Taxonomy" id="7175"/>
    <lineage>
        <taxon>Eukaryota</taxon>
        <taxon>Metazoa</taxon>
        <taxon>Ecdysozoa</taxon>
        <taxon>Arthropoda</taxon>
        <taxon>Hexapoda</taxon>
        <taxon>Insecta</taxon>
        <taxon>Pterygota</taxon>
        <taxon>Neoptera</taxon>
        <taxon>Endopterygota</taxon>
        <taxon>Diptera</taxon>
        <taxon>Nematocera</taxon>
        <taxon>Culicoidea</taxon>
        <taxon>Culicidae</taxon>
        <taxon>Culicinae</taxon>
        <taxon>Culicini</taxon>
        <taxon>Culex</taxon>
        <taxon>Culex</taxon>
    </lineage>
</organism>
<evidence type="ECO:0000256" key="1">
    <source>
        <dbReference type="SAM" id="MobiDB-lite"/>
    </source>
</evidence>
<name>A0A8D8PI77_CULPI</name>
<accession>A0A8D8PI77</accession>
<proteinExistence type="predicted"/>
<sequence length="103" mass="11188">MTLLLCIAYKHTFSYSGRFPGSSNSSNSKQPQSTQSGVICKKNDFLRAETSAWQHTHTSITLELRGVSLGGVLSSRQAEEGRRTGTEPGQDGRQRGSLDPSSE</sequence>
<feature type="compositionally biased region" description="Low complexity" evidence="1">
    <location>
        <begin position="15"/>
        <end position="36"/>
    </location>
</feature>
<dbReference type="EMBL" id="HBUE01242446">
    <property type="protein sequence ID" value="CAG6550128.1"/>
    <property type="molecule type" value="Transcribed_RNA"/>
</dbReference>
<feature type="region of interest" description="Disordered" evidence="1">
    <location>
        <begin position="73"/>
        <end position="103"/>
    </location>
</feature>
<feature type="region of interest" description="Disordered" evidence="1">
    <location>
        <begin position="15"/>
        <end position="37"/>
    </location>
</feature>
<dbReference type="AlphaFoldDB" id="A0A8D8PI77"/>
<feature type="compositionally biased region" description="Basic and acidic residues" evidence="1">
    <location>
        <begin position="77"/>
        <end position="96"/>
    </location>
</feature>
<reference evidence="2" key="1">
    <citation type="submission" date="2021-05" db="EMBL/GenBank/DDBJ databases">
        <authorList>
            <person name="Alioto T."/>
            <person name="Alioto T."/>
            <person name="Gomez Garrido J."/>
        </authorList>
    </citation>
    <scope>NUCLEOTIDE SEQUENCE</scope>
</reference>